<dbReference type="Proteomes" id="UP000030758">
    <property type="component" value="Unassembled WGS sequence"/>
</dbReference>
<reference evidence="2" key="1">
    <citation type="journal article" date="2014" name="Nat. Genet.">
        <title>Genome and transcriptome of the porcine whipworm Trichuris suis.</title>
        <authorList>
            <person name="Jex A.R."/>
            <person name="Nejsum P."/>
            <person name="Schwarz E.M."/>
            <person name="Hu L."/>
            <person name="Young N.D."/>
            <person name="Hall R.S."/>
            <person name="Korhonen P.K."/>
            <person name="Liao S."/>
            <person name="Thamsborg S."/>
            <person name="Xia J."/>
            <person name="Xu P."/>
            <person name="Wang S."/>
            <person name="Scheerlinck J.P."/>
            <person name="Hofmann A."/>
            <person name="Sternberg P.W."/>
            <person name="Wang J."/>
            <person name="Gasser R.B."/>
        </authorList>
    </citation>
    <scope>NUCLEOTIDE SEQUENCE [LARGE SCALE GENOMIC DNA]</scope>
    <source>
        <strain evidence="2">DCEP-RM93F</strain>
    </source>
</reference>
<dbReference type="AlphaFoldDB" id="A0A085N056"/>
<gene>
    <name evidence="2" type="ORF">M514_03641</name>
</gene>
<evidence type="ECO:0000256" key="1">
    <source>
        <dbReference type="SAM" id="MobiDB-lite"/>
    </source>
</evidence>
<accession>A0A085N056</accession>
<protein>
    <submittedName>
        <fullName evidence="2">Uncharacterized protein</fullName>
    </submittedName>
</protein>
<evidence type="ECO:0000313" key="2">
    <source>
        <dbReference type="EMBL" id="KFD62852.1"/>
    </source>
</evidence>
<proteinExistence type="predicted"/>
<dbReference type="EMBL" id="KL367586">
    <property type="protein sequence ID" value="KFD62852.1"/>
    <property type="molecule type" value="Genomic_DNA"/>
</dbReference>
<organism evidence="2">
    <name type="scientific">Trichuris suis</name>
    <name type="common">pig whipworm</name>
    <dbReference type="NCBI Taxonomy" id="68888"/>
    <lineage>
        <taxon>Eukaryota</taxon>
        <taxon>Metazoa</taxon>
        <taxon>Ecdysozoa</taxon>
        <taxon>Nematoda</taxon>
        <taxon>Enoplea</taxon>
        <taxon>Dorylaimia</taxon>
        <taxon>Trichinellida</taxon>
        <taxon>Trichuridae</taxon>
        <taxon>Trichuris</taxon>
    </lineage>
</organism>
<feature type="compositionally biased region" description="Basic and acidic residues" evidence="1">
    <location>
        <begin position="49"/>
        <end position="61"/>
    </location>
</feature>
<name>A0A085N056_9BILA</name>
<feature type="region of interest" description="Disordered" evidence="1">
    <location>
        <begin position="1"/>
        <end position="73"/>
    </location>
</feature>
<sequence length="73" mass="8001">MLPRWLQGSKTGKTEHKGLAVFSTEDNKGRQSKLRSQNNREAALGGEEDGGKARLTMDRSRPVGTKGTAEPEF</sequence>